<dbReference type="Gene3D" id="3.30.830.10">
    <property type="entry name" value="Metalloenzyme, LuxS/M16 peptidase-like"/>
    <property type="match status" value="2"/>
</dbReference>
<proteinExistence type="inferred from homology"/>
<sequence length="408" mass="46110">METIPTCRSVSFGIWVKTGSRNESAAQNGISHLIEHMLFKGTDRFTAKQIADYFDGIGGFVNAFTSKEYTCYYAKVLDEHLNGTLDVMSSMFFDSLMDEEELRKEKNVVLEEIAMYEDTPDDHVHDLIAQASYGDHSLSYPILGTEDNLAAFTPADLKQYMDEHYTVDQTVISLVGNVDESVLPLLEQYFSRMTSGAKATELTLPSFAPNHAFLDKTTEQNHICLAFPGRSIKDEDLYAMVLLNNNIGGGMSSRLFQEIREKRGLAYSVYSYHSAHMDSGLFTIYLGTVPKQTDEALKVTRELLVKLIEDGLTEEELQRGKEQMKGSLILSLESNSSRMNRIGKNELLLQKHYTLDEMIERIEAIEMETVEKMIGEVLAKPFASAMVGHTVEEFDRVRREYHASYGTD</sequence>
<dbReference type="EMBL" id="JBHUMM010000001">
    <property type="protein sequence ID" value="MFD2670050.1"/>
    <property type="molecule type" value="Genomic_DNA"/>
</dbReference>
<gene>
    <name evidence="5" type="ORF">ACFSUC_00335</name>
</gene>
<dbReference type="Proteomes" id="UP001597497">
    <property type="component" value="Unassembled WGS sequence"/>
</dbReference>
<comment type="similarity">
    <text evidence="1 2">Belongs to the peptidase M16 family.</text>
</comment>
<reference evidence="6" key="1">
    <citation type="journal article" date="2019" name="Int. J. Syst. Evol. Microbiol.">
        <title>The Global Catalogue of Microorganisms (GCM) 10K type strain sequencing project: providing services to taxonomists for standard genome sequencing and annotation.</title>
        <authorList>
            <consortium name="The Broad Institute Genomics Platform"/>
            <consortium name="The Broad Institute Genome Sequencing Center for Infectious Disease"/>
            <person name="Wu L."/>
            <person name="Ma J."/>
        </authorList>
    </citation>
    <scope>NUCLEOTIDE SEQUENCE [LARGE SCALE GENOMIC DNA]</scope>
    <source>
        <strain evidence="6">KCTC 33676</strain>
    </source>
</reference>
<dbReference type="PROSITE" id="PS00143">
    <property type="entry name" value="INSULINASE"/>
    <property type="match status" value="1"/>
</dbReference>
<dbReference type="InterPro" id="IPR007863">
    <property type="entry name" value="Peptidase_M16_C"/>
</dbReference>
<dbReference type="InterPro" id="IPR011765">
    <property type="entry name" value="Pept_M16_N"/>
</dbReference>
<dbReference type="Pfam" id="PF00675">
    <property type="entry name" value="Peptidase_M16"/>
    <property type="match status" value="1"/>
</dbReference>
<evidence type="ECO:0000259" key="4">
    <source>
        <dbReference type="Pfam" id="PF05193"/>
    </source>
</evidence>
<accession>A0ABW5R674</accession>
<dbReference type="InterPro" id="IPR011249">
    <property type="entry name" value="Metalloenz_LuxS/M16"/>
</dbReference>
<dbReference type="InterPro" id="IPR050361">
    <property type="entry name" value="MPP/UQCRC_Complex"/>
</dbReference>
<feature type="domain" description="Peptidase M16 C-terminal" evidence="4">
    <location>
        <begin position="152"/>
        <end position="324"/>
    </location>
</feature>
<name>A0ABW5R674_9BACL</name>
<dbReference type="RefSeq" id="WP_379927641.1">
    <property type="nucleotide sequence ID" value="NZ_JBHUMM010000001.1"/>
</dbReference>
<keyword evidence="6" id="KW-1185">Reference proteome</keyword>
<comment type="caution">
    <text evidence="5">The sequence shown here is derived from an EMBL/GenBank/DDBJ whole genome shotgun (WGS) entry which is preliminary data.</text>
</comment>
<dbReference type="InterPro" id="IPR001431">
    <property type="entry name" value="Pept_M16_Zn_BS"/>
</dbReference>
<evidence type="ECO:0000256" key="1">
    <source>
        <dbReference type="ARBA" id="ARBA00007261"/>
    </source>
</evidence>
<evidence type="ECO:0000256" key="2">
    <source>
        <dbReference type="RuleBase" id="RU004447"/>
    </source>
</evidence>
<protein>
    <submittedName>
        <fullName evidence="5">M16 family metallopeptidase</fullName>
    </submittedName>
</protein>
<dbReference type="PANTHER" id="PTHR11851:SF49">
    <property type="entry name" value="MITOCHONDRIAL-PROCESSING PEPTIDASE SUBUNIT ALPHA"/>
    <property type="match status" value="1"/>
</dbReference>
<evidence type="ECO:0000259" key="3">
    <source>
        <dbReference type="Pfam" id="PF00675"/>
    </source>
</evidence>
<organism evidence="5 6">
    <name type="scientific">Marinicrinis sediminis</name>
    <dbReference type="NCBI Taxonomy" id="1652465"/>
    <lineage>
        <taxon>Bacteria</taxon>
        <taxon>Bacillati</taxon>
        <taxon>Bacillota</taxon>
        <taxon>Bacilli</taxon>
        <taxon>Bacillales</taxon>
        <taxon>Paenibacillaceae</taxon>
    </lineage>
</organism>
<dbReference type="PANTHER" id="PTHR11851">
    <property type="entry name" value="METALLOPROTEASE"/>
    <property type="match status" value="1"/>
</dbReference>
<dbReference type="SUPFAM" id="SSF63411">
    <property type="entry name" value="LuxS/MPP-like metallohydrolase"/>
    <property type="match status" value="2"/>
</dbReference>
<evidence type="ECO:0000313" key="6">
    <source>
        <dbReference type="Proteomes" id="UP001597497"/>
    </source>
</evidence>
<evidence type="ECO:0000313" key="5">
    <source>
        <dbReference type="EMBL" id="MFD2670050.1"/>
    </source>
</evidence>
<dbReference type="Pfam" id="PF05193">
    <property type="entry name" value="Peptidase_M16_C"/>
    <property type="match status" value="1"/>
</dbReference>
<feature type="domain" description="Peptidase M16 N-terminal" evidence="3">
    <location>
        <begin position="5"/>
        <end position="145"/>
    </location>
</feature>